<reference evidence="8 9" key="1">
    <citation type="submission" date="2017-03" db="EMBL/GenBank/DDBJ databases">
        <title>Lifting the veil on microbial sulfur biogeochemistry in mining wastewaters.</title>
        <authorList>
            <person name="Kantor R.S."/>
            <person name="Colenbrander Nelson T."/>
            <person name="Marshall S."/>
            <person name="Bennett D."/>
            <person name="Apte S."/>
            <person name="Camacho D."/>
            <person name="Thomas B.C."/>
            <person name="Warren L.A."/>
            <person name="Banfield J.F."/>
        </authorList>
    </citation>
    <scope>NUCLEOTIDE SEQUENCE [LARGE SCALE GENOMIC DNA]</scope>
    <source>
        <strain evidence="8">32-68-21</strain>
    </source>
</reference>
<feature type="transmembrane region" description="Helical" evidence="6">
    <location>
        <begin position="29"/>
        <end position="55"/>
    </location>
</feature>
<gene>
    <name evidence="8" type="ORF">B7Y86_14305</name>
</gene>
<dbReference type="GO" id="GO:0009306">
    <property type="term" value="P:protein secretion"/>
    <property type="evidence" value="ECO:0007669"/>
    <property type="project" value="InterPro"/>
</dbReference>
<dbReference type="EMBL" id="NCEQ01000016">
    <property type="protein sequence ID" value="OYX55113.1"/>
    <property type="molecule type" value="Genomic_DNA"/>
</dbReference>
<dbReference type="PANTHER" id="PTHR36985">
    <property type="entry name" value="TRANSLOCATION AND ASSEMBLY MODULE SUBUNIT TAMB"/>
    <property type="match status" value="1"/>
</dbReference>
<dbReference type="GO" id="GO:0097347">
    <property type="term" value="C:TAM protein secretion complex"/>
    <property type="evidence" value="ECO:0007669"/>
    <property type="project" value="TreeGrafter"/>
</dbReference>
<dbReference type="Proteomes" id="UP000216147">
    <property type="component" value="Unassembled WGS sequence"/>
</dbReference>
<protein>
    <recommendedName>
        <fullName evidence="7">Translocation and assembly module TamB C-terminal domain-containing protein</fullName>
    </recommendedName>
</protein>
<comment type="subcellular location">
    <subcellularLocation>
        <location evidence="1">Membrane</location>
        <topology evidence="1">Single-pass membrane protein</topology>
    </subcellularLocation>
</comment>
<evidence type="ECO:0000313" key="8">
    <source>
        <dbReference type="EMBL" id="OYX55113.1"/>
    </source>
</evidence>
<feature type="region of interest" description="Disordered" evidence="5">
    <location>
        <begin position="1390"/>
        <end position="1414"/>
    </location>
</feature>
<evidence type="ECO:0000256" key="2">
    <source>
        <dbReference type="ARBA" id="ARBA00022692"/>
    </source>
</evidence>
<evidence type="ECO:0000259" key="7">
    <source>
        <dbReference type="Pfam" id="PF04357"/>
    </source>
</evidence>
<keyword evidence="4 6" id="KW-0472">Membrane</keyword>
<accession>A0A258HFI4</accession>
<evidence type="ECO:0000256" key="3">
    <source>
        <dbReference type="ARBA" id="ARBA00022989"/>
    </source>
</evidence>
<evidence type="ECO:0000313" key="9">
    <source>
        <dbReference type="Proteomes" id="UP000216147"/>
    </source>
</evidence>
<organism evidence="8 9">
    <name type="scientific">Brevundimonas subvibrioides</name>
    <dbReference type="NCBI Taxonomy" id="74313"/>
    <lineage>
        <taxon>Bacteria</taxon>
        <taxon>Pseudomonadati</taxon>
        <taxon>Pseudomonadota</taxon>
        <taxon>Alphaproteobacteria</taxon>
        <taxon>Caulobacterales</taxon>
        <taxon>Caulobacteraceae</taxon>
        <taxon>Brevundimonas</taxon>
    </lineage>
</organism>
<keyword evidence="2 6" id="KW-0812">Transmembrane</keyword>
<dbReference type="PANTHER" id="PTHR36985:SF1">
    <property type="entry name" value="TRANSLOCATION AND ASSEMBLY MODULE SUBUNIT TAMB"/>
    <property type="match status" value="1"/>
</dbReference>
<dbReference type="Pfam" id="PF04357">
    <property type="entry name" value="TamB"/>
    <property type="match status" value="1"/>
</dbReference>
<name>A0A258HFI4_9CAUL</name>
<feature type="domain" description="Translocation and assembly module TamB C-terminal" evidence="7">
    <location>
        <begin position="1052"/>
        <end position="1392"/>
    </location>
</feature>
<evidence type="ECO:0000256" key="1">
    <source>
        <dbReference type="ARBA" id="ARBA00004167"/>
    </source>
</evidence>
<evidence type="ECO:0000256" key="5">
    <source>
        <dbReference type="SAM" id="MobiDB-lite"/>
    </source>
</evidence>
<evidence type="ECO:0000256" key="6">
    <source>
        <dbReference type="SAM" id="Phobius"/>
    </source>
</evidence>
<proteinExistence type="predicted"/>
<comment type="caution">
    <text evidence="8">The sequence shown here is derived from an EMBL/GenBank/DDBJ whole genome shotgun (WGS) entry which is preliminary data.</text>
</comment>
<evidence type="ECO:0000256" key="4">
    <source>
        <dbReference type="ARBA" id="ARBA00023136"/>
    </source>
</evidence>
<sequence length="1414" mass="147142">MTELVPDTPEAPETPARAEKRRRTRLQAIAFFGGFALIGLLVLTLILAFGGRMYLVSGPGRDLVTSFVAGKKISRYGRINVEGLQGDLFDDFTLARVTITDEKGVWLEARDVRVDWSYWPLVTRRFHASDITARSIRLIRRPELDPPDGKPPRPMPISIDIDRFTADVELLEGFSQEYGRWRLTGDARVPRTGDKAANISAYSLNRPGDFLRVTATLGDKPEDLRLNLRASEAQGGPLAGSLGYSPDQPFFASALVNGDIVNATVRTGDFTPLTIRGRYGPEGSRISGYFDFSGSDLLAPFVERIGRTARFGFAAIPDATREKVQGMAWRLTSENLQSSAQGMIHLDDRSAPDGVALTVSTGSVTRLVGTTSGGAATWSGVFAGDAERWALNGDVRLANASLASYAAQTITGPLDISADNGRIGLSGDLAVAGGRSEGIVGALLGAAPRLSFEALRLADGAILLQKVDVRGQALTVTGSGGRGLTGGLGFQGRADITDVSRIRTGARGTFGGPIQASSARSGAPWVLTFDGRGGRIATGMAELDRLLGATPRLQLAGSLDDGRIAVEQGILTGAAGTASARGLIEPQGRLRLALNWNARGPFGVGPLAIDGAMTGAGALTGTLAQPRVDLTAAFGSIAAGPLTLTDADLILSFRKGADASDGNIIMTAGSNYGPARAAGNFFLGGNRIRLTEVDLNAGGITAQGSVALANTTPSSADLTFTARPGAFLASGTADGRIRLSEGAGGETAILDVAGSNVRLAGSTYVIRTFELDGRGTLERLPFTLKADVGGDTPVSFDGTGVYSRRGEAQSITLSGGGKVREIAFSTRNPAVIALAGDGRVARLDLSVGGGMLLGEIRQDSDAVVIQADLTSVELGSIAPDLRGRVTGRVSLRGAGDDLSGSANVNLAQLRSVDGPRGLSVDGSVNATLVNDALRIQASAAGTDAVRATADITLPVEASAAPLRLAIVRTRSMSGEVEVHGQIQPIWDVFFGGERTLAGQVDGNATLGGTLAAPLINGRLNLRDGRFRDNGVGLTLDDVTLASRFDDATALIQTFTATDGSGGTVSGGGRIGLREGSGSNFELALTRFRIIDNDIAEARASGPLTVVRAADGNIRLAGEIGIDEGRIEANPPGSNGIVGMDVVEINRPGGDPVETDDDGPSRGPQIGLDIRLRSRGDVRVAGRGLNVLLNVDARVRGTVAQPVLSGNATIVRGDYEFAGKRFVFDDRGSIALSTDPARIRLNLSAVREDPALTATIRVTGTAARPEILLTSTPALPQDEILSQVLFGRSASQLSPFEAAQLAAGVASLAGGGGFDVIGNLRELAGLDRLSFGGEASALTVAGGRYITDNVYLEIIGGGEGGAAVNVEWQVRRNIAISSQFGGQGDATLSIRWRRQSRVPGTGAQDRRPNSSANPD</sequence>
<dbReference type="GO" id="GO:0005886">
    <property type="term" value="C:plasma membrane"/>
    <property type="evidence" value="ECO:0007669"/>
    <property type="project" value="InterPro"/>
</dbReference>
<keyword evidence="3 6" id="KW-1133">Transmembrane helix</keyword>
<dbReference type="InterPro" id="IPR007452">
    <property type="entry name" value="TamB_C"/>
</dbReference>